<evidence type="ECO:0000256" key="4">
    <source>
        <dbReference type="ARBA" id="ARBA00022519"/>
    </source>
</evidence>
<evidence type="ECO:0000256" key="12">
    <source>
        <dbReference type="ARBA" id="ARBA00023136"/>
    </source>
</evidence>
<name>A0A5C1QIX3_9SPIO</name>
<dbReference type="GO" id="GO:0009002">
    <property type="term" value="F:serine-type D-Ala-D-Ala carboxypeptidase activity"/>
    <property type="evidence" value="ECO:0007669"/>
    <property type="project" value="InterPro"/>
</dbReference>
<dbReference type="Gene3D" id="3.40.710.10">
    <property type="entry name" value="DD-peptidase/beta-lactamase superfamily"/>
    <property type="match status" value="1"/>
</dbReference>
<dbReference type="NCBIfam" id="TIGR03423">
    <property type="entry name" value="pbp2_mrdA"/>
    <property type="match status" value="1"/>
</dbReference>
<evidence type="ECO:0000256" key="13">
    <source>
        <dbReference type="ARBA" id="ARBA00023316"/>
    </source>
</evidence>
<dbReference type="GO" id="GO:0071555">
    <property type="term" value="P:cell wall organization"/>
    <property type="evidence" value="ECO:0007669"/>
    <property type="project" value="UniProtKB-KW"/>
</dbReference>
<evidence type="ECO:0000256" key="6">
    <source>
        <dbReference type="ARBA" id="ARBA00022670"/>
    </source>
</evidence>
<feature type="transmembrane region" description="Helical" evidence="14">
    <location>
        <begin position="12"/>
        <end position="31"/>
    </location>
</feature>
<feature type="domain" description="Penicillin-binding protein transpeptidase" evidence="15">
    <location>
        <begin position="261"/>
        <end position="573"/>
    </location>
</feature>
<dbReference type="InterPro" id="IPR012338">
    <property type="entry name" value="Beta-lactam/transpept-like"/>
</dbReference>
<keyword evidence="13" id="KW-0961">Cell wall biogenesis/degradation</keyword>
<keyword evidence="3" id="KW-1003">Cell membrane</keyword>
<keyword evidence="7 14" id="KW-0812">Transmembrane</keyword>
<comment type="subcellular location">
    <subcellularLocation>
        <location evidence="2">Cell membrane</location>
    </subcellularLocation>
    <subcellularLocation>
        <location evidence="1">Membrane</location>
        <topology evidence="1">Single-pass membrane protein</topology>
    </subcellularLocation>
</comment>
<evidence type="ECO:0000256" key="5">
    <source>
        <dbReference type="ARBA" id="ARBA00022645"/>
    </source>
</evidence>
<keyword evidence="6" id="KW-0645">Protease</keyword>
<organism evidence="17 18">
    <name type="scientific">Oceanispirochaeta crateris</name>
    <dbReference type="NCBI Taxonomy" id="2518645"/>
    <lineage>
        <taxon>Bacteria</taxon>
        <taxon>Pseudomonadati</taxon>
        <taxon>Spirochaetota</taxon>
        <taxon>Spirochaetia</taxon>
        <taxon>Spirochaetales</taxon>
        <taxon>Spirochaetaceae</taxon>
        <taxon>Oceanispirochaeta</taxon>
    </lineage>
</organism>
<dbReference type="InterPro" id="IPR001460">
    <property type="entry name" value="PCN-bd_Tpept"/>
</dbReference>
<evidence type="ECO:0000256" key="2">
    <source>
        <dbReference type="ARBA" id="ARBA00004236"/>
    </source>
</evidence>
<keyword evidence="18" id="KW-1185">Reference proteome</keyword>
<dbReference type="PANTHER" id="PTHR30627">
    <property type="entry name" value="PEPTIDOGLYCAN D,D-TRANSPEPTIDASE"/>
    <property type="match status" value="1"/>
</dbReference>
<keyword evidence="11 14" id="KW-1133">Transmembrane helix</keyword>
<dbReference type="Proteomes" id="UP000324209">
    <property type="component" value="Chromosome"/>
</dbReference>
<dbReference type="SUPFAM" id="SSF56601">
    <property type="entry name" value="beta-lactamase/transpeptidase-like"/>
    <property type="match status" value="1"/>
</dbReference>
<gene>
    <name evidence="17" type="primary">mrdA</name>
    <name evidence="17" type="ORF">EXM22_06010</name>
</gene>
<dbReference type="GO" id="GO:0008360">
    <property type="term" value="P:regulation of cell shape"/>
    <property type="evidence" value="ECO:0007669"/>
    <property type="project" value="UniProtKB-KW"/>
</dbReference>
<reference evidence="17 18" key="1">
    <citation type="submission" date="2019-02" db="EMBL/GenBank/DDBJ databases">
        <title>Complete Genome Sequence and Methylome Analysis of free living Spirochaetas.</title>
        <authorList>
            <person name="Fomenkov A."/>
            <person name="Dubinina G."/>
            <person name="Leshcheva N."/>
            <person name="Mikheeva N."/>
            <person name="Grabovich M."/>
            <person name="Vincze T."/>
            <person name="Roberts R.J."/>
        </authorList>
    </citation>
    <scope>NUCLEOTIDE SEQUENCE [LARGE SCALE GENOMIC DNA]</scope>
    <source>
        <strain evidence="17 18">K2</strain>
    </source>
</reference>
<dbReference type="Gene3D" id="3.90.1310.10">
    <property type="entry name" value="Penicillin-binding protein 2a (Domain 2)"/>
    <property type="match status" value="1"/>
</dbReference>
<dbReference type="EMBL" id="CP036150">
    <property type="protein sequence ID" value="QEN07561.1"/>
    <property type="molecule type" value="Genomic_DNA"/>
</dbReference>
<protein>
    <submittedName>
        <fullName evidence="17">Penicillin-binding protein 2</fullName>
    </submittedName>
</protein>
<dbReference type="AlphaFoldDB" id="A0A5C1QIX3"/>
<evidence type="ECO:0000256" key="14">
    <source>
        <dbReference type="SAM" id="Phobius"/>
    </source>
</evidence>
<evidence type="ECO:0000256" key="1">
    <source>
        <dbReference type="ARBA" id="ARBA00004167"/>
    </source>
</evidence>
<dbReference type="InterPro" id="IPR017790">
    <property type="entry name" value="Penicillin-binding_protein_2"/>
</dbReference>
<dbReference type="Pfam" id="PF00905">
    <property type="entry name" value="Transpeptidase"/>
    <property type="match status" value="1"/>
</dbReference>
<keyword evidence="8" id="KW-0378">Hydrolase</keyword>
<evidence type="ECO:0000259" key="16">
    <source>
        <dbReference type="Pfam" id="PF03717"/>
    </source>
</evidence>
<keyword evidence="5" id="KW-0121">Carboxypeptidase</keyword>
<dbReference type="GO" id="GO:0009252">
    <property type="term" value="P:peptidoglycan biosynthetic process"/>
    <property type="evidence" value="ECO:0007669"/>
    <property type="project" value="UniProtKB-KW"/>
</dbReference>
<keyword evidence="9" id="KW-0133">Cell shape</keyword>
<evidence type="ECO:0000256" key="9">
    <source>
        <dbReference type="ARBA" id="ARBA00022960"/>
    </source>
</evidence>
<dbReference type="InterPro" id="IPR036138">
    <property type="entry name" value="PBP_dimer_sf"/>
</dbReference>
<accession>A0A5C1QIX3</accession>
<dbReference type="PANTHER" id="PTHR30627:SF2">
    <property type="entry name" value="PEPTIDOGLYCAN D,D-TRANSPEPTIDASE MRDA"/>
    <property type="match status" value="1"/>
</dbReference>
<dbReference type="KEGG" id="ock:EXM22_06010"/>
<dbReference type="RefSeq" id="WP_149485641.1">
    <property type="nucleotide sequence ID" value="NZ_CP036150.1"/>
</dbReference>
<evidence type="ECO:0000256" key="3">
    <source>
        <dbReference type="ARBA" id="ARBA00022475"/>
    </source>
</evidence>
<keyword evidence="4" id="KW-0997">Cell inner membrane</keyword>
<dbReference type="GO" id="GO:0071972">
    <property type="term" value="F:peptidoglycan L,D-transpeptidase activity"/>
    <property type="evidence" value="ECO:0007669"/>
    <property type="project" value="TreeGrafter"/>
</dbReference>
<sequence>MKSMEKISRGRILVLGSFFVIVVLFYIYKLFNLQIVDNLIYERKAKAVSQRSNIIPAQRGRIFDRNMDAPLAMNIDSFAVNYISADGDRDSFPQMMENLSEILNISYNELMSKFPDNRFSSYIPIEIADGVSFDKITKIAEHIEAFPGISWSSKPKRFYNMTGSIAHILGYVGNITNEELQVLYNRGYNTSSVLGKNGIEKQYDHILRGKNGRIFNTVDVKGQQMNKEGNLQPPENGYDLVLTIDRHIQELAEKALGPRKGSVVVLNPDNGEILALVSYPGFNPNLFNQPGPESFGSLSLNPDFPFLNRAIQSSYAPASTFKILMTSALLEEEAVSENRLVDCTGSMTLGNRTFYCHKKTGHGKLNLKEALAESCNIYFGTIGVENLGIDKISEYARSFGLGAATGIDLQGEVMGNVPTPAWKQQNYNSPWTLGDTLNVTIGQGFVSVTPLQMANVVAAIANDGEIYRPHLLKKVVNTSNRSVVEEIAPEVLRKTNMSLENLHKMREYLRSVISQGTAEVVILNDQVPVAGKTGTGEVGLKENWHSWFASYAPWTEENDGQKIVVITMVEASNEWEWWAPKAADIIYQGVYGNMNYEETIKYMKSRGVWYVREIELEEENED</sequence>
<dbReference type="Pfam" id="PF03717">
    <property type="entry name" value="PBP_dimer"/>
    <property type="match status" value="1"/>
</dbReference>
<dbReference type="GO" id="GO:0008658">
    <property type="term" value="F:penicillin binding"/>
    <property type="evidence" value="ECO:0007669"/>
    <property type="project" value="InterPro"/>
</dbReference>
<evidence type="ECO:0000313" key="17">
    <source>
        <dbReference type="EMBL" id="QEN07561.1"/>
    </source>
</evidence>
<dbReference type="GO" id="GO:0006508">
    <property type="term" value="P:proteolysis"/>
    <property type="evidence" value="ECO:0007669"/>
    <property type="project" value="UniProtKB-KW"/>
</dbReference>
<proteinExistence type="predicted"/>
<dbReference type="GO" id="GO:0005886">
    <property type="term" value="C:plasma membrane"/>
    <property type="evidence" value="ECO:0007669"/>
    <property type="project" value="UniProtKB-SubCell"/>
</dbReference>
<dbReference type="OrthoDB" id="9804124at2"/>
<keyword evidence="12 14" id="KW-0472">Membrane</keyword>
<dbReference type="InterPro" id="IPR005311">
    <property type="entry name" value="PBP_dimer"/>
</dbReference>
<feature type="domain" description="Penicillin-binding protein dimerisation" evidence="16">
    <location>
        <begin position="55"/>
        <end position="226"/>
    </location>
</feature>
<evidence type="ECO:0000313" key="18">
    <source>
        <dbReference type="Proteomes" id="UP000324209"/>
    </source>
</evidence>
<evidence type="ECO:0000259" key="15">
    <source>
        <dbReference type="Pfam" id="PF00905"/>
    </source>
</evidence>
<evidence type="ECO:0000256" key="7">
    <source>
        <dbReference type="ARBA" id="ARBA00022692"/>
    </source>
</evidence>
<dbReference type="SUPFAM" id="SSF56519">
    <property type="entry name" value="Penicillin binding protein dimerisation domain"/>
    <property type="match status" value="1"/>
</dbReference>
<evidence type="ECO:0000256" key="11">
    <source>
        <dbReference type="ARBA" id="ARBA00022989"/>
    </source>
</evidence>
<evidence type="ECO:0000256" key="10">
    <source>
        <dbReference type="ARBA" id="ARBA00022984"/>
    </source>
</evidence>
<dbReference type="InterPro" id="IPR050515">
    <property type="entry name" value="Beta-lactam/transpept"/>
</dbReference>
<keyword evidence="10" id="KW-0573">Peptidoglycan synthesis</keyword>
<evidence type="ECO:0000256" key="8">
    <source>
        <dbReference type="ARBA" id="ARBA00022801"/>
    </source>
</evidence>